<organism evidence="2 3">
    <name type="scientific">Vitrella brassicaformis (strain CCMP3155)</name>
    <dbReference type="NCBI Taxonomy" id="1169540"/>
    <lineage>
        <taxon>Eukaryota</taxon>
        <taxon>Sar</taxon>
        <taxon>Alveolata</taxon>
        <taxon>Colpodellida</taxon>
        <taxon>Vitrellaceae</taxon>
        <taxon>Vitrella</taxon>
    </lineage>
</organism>
<sequence>MGQRGKSHPGGLKQEVYRLWRSGKPQKEIAAMFDLSQSSIARYISQVETMIATNRDPSFLEPRKRAKTFWPGRGKSLDEPALDIIKNLLQTKPKITLEAVVELLHNQYGYACSNESSISRFCSRRGFSIKEFKQRHDKGDEMACAGHGQHMLPLLRPETITTTFTTSTRHGLSSARLPPPSLPPPPPPRPATSSLPPSRATTSPLALLQAMHEIVTKVIGQPPAAHPCNEEDGVLHRPSLACAPMALSATTRRGPSESIVMGELSQLVCSELASMKTSSSKKRKSDSVEALPRPLAFMRRQHTCAAGTDASGSQSNSSTPTASADMPMRVKSDNGVDGAGVCERVASRWSDDEEREEKASRLQDVQVAMRRGPAREWERERHQQDQEHQQVYQFPLPTPPSTPLLSPPNSPTPATDERPPSISSQPRDEMPCRGVAMDALEPEKACGETDQDEYEWLRVPRPPPPPSSHCHSPLSSLSSSASLGTYSAAAMNAPHTSWHQPHNHHPFSPSPGGLLDPHSPSAIRQPPAPPGCQRVGMGEVGFPLPSHPYECMQ</sequence>
<feature type="compositionally biased region" description="Low complexity" evidence="1">
    <location>
        <begin position="468"/>
        <end position="479"/>
    </location>
</feature>
<gene>
    <name evidence="2" type="ORF">Vbra_11345</name>
</gene>
<feature type="region of interest" description="Disordered" evidence="1">
    <location>
        <begin position="165"/>
        <end position="203"/>
    </location>
</feature>
<proteinExistence type="predicted"/>
<feature type="compositionally biased region" description="Pro residues" evidence="1">
    <location>
        <begin position="177"/>
        <end position="190"/>
    </location>
</feature>
<evidence type="ECO:0000313" key="2">
    <source>
        <dbReference type="EMBL" id="CEL93690.1"/>
    </source>
</evidence>
<dbReference type="InterPro" id="IPR009057">
    <property type="entry name" value="Homeodomain-like_sf"/>
</dbReference>
<feature type="compositionally biased region" description="Low complexity" evidence="1">
    <location>
        <begin position="191"/>
        <end position="203"/>
    </location>
</feature>
<feature type="compositionally biased region" description="Polar residues" evidence="1">
    <location>
        <begin position="310"/>
        <end position="322"/>
    </location>
</feature>
<feature type="region of interest" description="Disordered" evidence="1">
    <location>
        <begin position="444"/>
        <end position="479"/>
    </location>
</feature>
<feature type="compositionally biased region" description="Pro residues" evidence="1">
    <location>
        <begin position="396"/>
        <end position="411"/>
    </location>
</feature>
<dbReference type="Proteomes" id="UP000041254">
    <property type="component" value="Unassembled WGS sequence"/>
</dbReference>
<protein>
    <submittedName>
        <fullName evidence="2">Uncharacterized protein</fullName>
    </submittedName>
</protein>
<feature type="compositionally biased region" description="Low complexity" evidence="1">
    <location>
        <begin position="165"/>
        <end position="176"/>
    </location>
</feature>
<feature type="region of interest" description="Disordered" evidence="1">
    <location>
        <begin position="304"/>
        <end position="430"/>
    </location>
</feature>
<dbReference type="InParanoid" id="A0A0G4EE95"/>
<dbReference type="AlphaFoldDB" id="A0A0G4EE95"/>
<feature type="compositionally biased region" description="Basic and acidic residues" evidence="1">
    <location>
        <begin position="373"/>
        <end position="388"/>
    </location>
</feature>
<evidence type="ECO:0000256" key="1">
    <source>
        <dbReference type="SAM" id="MobiDB-lite"/>
    </source>
</evidence>
<keyword evidence="3" id="KW-1185">Reference proteome</keyword>
<dbReference type="EMBL" id="CDMY01000185">
    <property type="protein sequence ID" value="CEL93690.1"/>
    <property type="molecule type" value="Genomic_DNA"/>
</dbReference>
<name>A0A0G4EE95_VITBC</name>
<reference evidence="2 3" key="1">
    <citation type="submission" date="2014-11" db="EMBL/GenBank/DDBJ databases">
        <authorList>
            <person name="Zhu J."/>
            <person name="Qi W."/>
            <person name="Song R."/>
        </authorList>
    </citation>
    <scope>NUCLEOTIDE SEQUENCE [LARGE SCALE GENOMIC DNA]</scope>
</reference>
<accession>A0A0G4EE95</accession>
<feature type="compositionally biased region" description="Basic and acidic residues" evidence="1">
    <location>
        <begin position="345"/>
        <end position="361"/>
    </location>
</feature>
<dbReference type="VEuPathDB" id="CryptoDB:Vbra_11345"/>
<evidence type="ECO:0000313" key="3">
    <source>
        <dbReference type="Proteomes" id="UP000041254"/>
    </source>
</evidence>
<feature type="region of interest" description="Disordered" evidence="1">
    <location>
        <begin position="275"/>
        <end position="294"/>
    </location>
</feature>
<feature type="region of interest" description="Disordered" evidence="1">
    <location>
        <begin position="495"/>
        <end position="539"/>
    </location>
</feature>
<dbReference type="SUPFAM" id="SSF46689">
    <property type="entry name" value="Homeodomain-like"/>
    <property type="match status" value="1"/>
</dbReference>